<evidence type="ECO:0000256" key="12">
    <source>
        <dbReference type="RuleBase" id="RU000679"/>
    </source>
</evidence>
<accession>B4LDH5</accession>
<evidence type="ECO:0000256" key="3">
    <source>
        <dbReference type="ARBA" id="ARBA00022448"/>
    </source>
</evidence>
<feature type="transmembrane region" description="Helical" evidence="13">
    <location>
        <begin position="400"/>
        <end position="423"/>
    </location>
</feature>
<dbReference type="PhylomeDB" id="B4LDH5"/>
<evidence type="ECO:0000313" key="14">
    <source>
        <dbReference type="EMBL" id="EDW68913.1"/>
    </source>
</evidence>
<dbReference type="HOGENOM" id="CLU_051565_0_0_1"/>
<comment type="similarity">
    <text evidence="2 12">Belongs to the amiloride-sensitive sodium channel (TC 1.A.6) family.</text>
</comment>
<evidence type="ECO:0000256" key="4">
    <source>
        <dbReference type="ARBA" id="ARBA00022461"/>
    </source>
</evidence>
<keyword evidence="3 12" id="KW-0813">Transport</keyword>
<evidence type="ECO:0000256" key="11">
    <source>
        <dbReference type="ARBA" id="ARBA00023303"/>
    </source>
</evidence>
<dbReference type="InterPro" id="IPR001873">
    <property type="entry name" value="ENaC"/>
</dbReference>
<dbReference type="KEGG" id="dvi:6624286"/>
<dbReference type="Pfam" id="PF00858">
    <property type="entry name" value="ASC"/>
    <property type="match status" value="1"/>
</dbReference>
<dbReference type="Proteomes" id="UP000008792">
    <property type="component" value="Unassembled WGS sequence"/>
</dbReference>
<dbReference type="EMBL" id="CH940647">
    <property type="protein sequence ID" value="EDW68913.1"/>
    <property type="molecule type" value="Genomic_DNA"/>
</dbReference>
<evidence type="ECO:0000256" key="7">
    <source>
        <dbReference type="ARBA" id="ARBA00023053"/>
    </source>
</evidence>
<keyword evidence="5 12" id="KW-0812">Transmembrane</keyword>
<evidence type="ECO:0000256" key="1">
    <source>
        <dbReference type="ARBA" id="ARBA00004141"/>
    </source>
</evidence>
<sequence length="435" mass="48783">MSRLGRALRVTLVEYFKKTSLNGFGLLYFIRRRRYQRFFWFLFIAVGMLSASFVVFSTLLQFLARSTVTSLSDQSSAAEDMPFPALTLCSANKLSRQRLHELAQQLASSSGNATDYWLQRLPLLSGYFFPSAVEAASAARLQAALVDAQEVVWHVRQQLLHLSPSCESLLLSCHLDAVALNCTQLFRLMPTFEGCCCVLQQPGRITGATLTLRLNASRADDFRMPRTRLNAGFSLHLPGWLGRLSLQPGESSALQLGAIRLQADPRLRGFPLAERGCHFAEEAEHLVQCLPLCRLRSAIAACNCAPFAYDLSSPALAELNVSYCNLAHTACLQSLEASWSPWSCEECLPACNDWRYELSKSLSGYMSPLESKVSIRYGGQRVPLYRQDGLYNWYELLSNVGGVLSVCIGCSFISGFEFVYFMLFRLWHNWRQLGL</sequence>
<evidence type="ECO:0008006" key="16">
    <source>
        <dbReference type="Google" id="ProtNLM"/>
    </source>
</evidence>
<evidence type="ECO:0000256" key="6">
    <source>
        <dbReference type="ARBA" id="ARBA00022989"/>
    </source>
</evidence>
<feature type="transmembrane region" description="Helical" evidence="13">
    <location>
        <begin position="38"/>
        <end position="64"/>
    </location>
</feature>
<keyword evidence="8 12" id="KW-0406">Ion transport</keyword>
<dbReference type="InParanoid" id="B4LDH5"/>
<keyword evidence="7" id="KW-0915">Sodium</keyword>
<keyword evidence="6 13" id="KW-1133">Transmembrane helix</keyword>
<keyword evidence="10 12" id="KW-0739">Sodium transport</keyword>
<evidence type="ECO:0000313" key="15">
    <source>
        <dbReference type="Proteomes" id="UP000008792"/>
    </source>
</evidence>
<reference evidence="14 15" key="1">
    <citation type="journal article" date="2007" name="Nature">
        <title>Evolution of genes and genomes on the Drosophila phylogeny.</title>
        <authorList>
            <consortium name="Drosophila 12 Genomes Consortium"/>
            <person name="Clark A.G."/>
            <person name="Eisen M.B."/>
            <person name="Smith D.R."/>
            <person name="Bergman C.M."/>
            <person name="Oliver B."/>
            <person name="Markow T.A."/>
            <person name="Kaufman T.C."/>
            <person name="Kellis M."/>
            <person name="Gelbart W."/>
            <person name="Iyer V.N."/>
            <person name="Pollard D.A."/>
            <person name="Sackton T.B."/>
            <person name="Larracuente A.M."/>
            <person name="Singh N.D."/>
            <person name="Abad J.P."/>
            <person name="Abt D.N."/>
            <person name="Adryan B."/>
            <person name="Aguade M."/>
            <person name="Akashi H."/>
            <person name="Anderson W.W."/>
            <person name="Aquadro C.F."/>
            <person name="Ardell D.H."/>
            <person name="Arguello R."/>
            <person name="Artieri C.G."/>
            <person name="Barbash D.A."/>
            <person name="Barker D."/>
            <person name="Barsanti P."/>
            <person name="Batterham P."/>
            <person name="Batzoglou S."/>
            <person name="Begun D."/>
            <person name="Bhutkar A."/>
            <person name="Blanco E."/>
            <person name="Bosak S.A."/>
            <person name="Bradley R.K."/>
            <person name="Brand A.D."/>
            <person name="Brent M.R."/>
            <person name="Brooks A.N."/>
            <person name="Brown R.H."/>
            <person name="Butlin R.K."/>
            <person name="Caggese C."/>
            <person name="Calvi B.R."/>
            <person name="Bernardo de Carvalho A."/>
            <person name="Caspi A."/>
            <person name="Castrezana S."/>
            <person name="Celniker S.E."/>
            <person name="Chang J.L."/>
            <person name="Chapple C."/>
            <person name="Chatterji S."/>
            <person name="Chinwalla A."/>
            <person name="Civetta A."/>
            <person name="Clifton S.W."/>
            <person name="Comeron J.M."/>
            <person name="Costello J.C."/>
            <person name="Coyne J.A."/>
            <person name="Daub J."/>
            <person name="David R.G."/>
            <person name="Delcher A.L."/>
            <person name="Delehaunty K."/>
            <person name="Do C.B."/>
            <person name="Ebling H."/>
            <person name="Edwards K."/>
            <person name="Eickbush T."/>
            <person name="Evans J.D."/>
            <person name="Filipski A."/>
            <person name="Findeiss S."/>
            <person name="Freyhult E."/>
            <person name="Fulton L."/>
            <person name="Fulton R."/>
            <person name="Garcia A.C."/>
            <person name="Gardiner A."/>
            <person name="Garfield D.A."/>
            <person name="Garvin B.E."/>
            <person name="Gibson G."/>
            <person name="Gilbert D."/>
            <person name="Gnerre S."/>
            <person name="Godfrey J."/>
            <person name="Good R."/>
            <person name="Gotea V."/>
            <person name="Gravely B."/>
            <person name="Greenberg A.J."/>
            <person name="Griffiths-Jones S."/>
            <person name="Gross S."/>
            <person name="Guigo R."/>
            <person name="Gustafson E.A."/>
            <person name="Haerty W."/>
            <person name="Hahn M.W."/>
            <person name="Halligan D.L."/>
            <person name="Halpern A.L."/>
            <person name="Halter G.M."/>
            <person name="Han M.V."/>
            <person name="Heger A."/>
            <person name="Hillier L."/>
            <person name="Hinrichs A.S."/>
            <person name="Holmes I."/>
            <person name="Hoskins R.A."/>
            <person name="Hubisz M.J."/>
            <person name="Hultmark D."/>
            <person name="Huntley M.A."/>
            <person name="Jaffe D.B."/>
            <person name="Jagadeeshan S."/>
            <person name="Jeck W.R."/>
            <person name="Johnson J."/>
            <person name="Jones C.D."/>
            <person name="Jordan W.C."/>
            <person name="Karpen G.H."/>
            <person name="Kataoka E."/>
            <person name="Keightley P.D."/>
            <person name="Kheradpour P."/>
            <person name="Kirkness E.F."/>
            <person name="Koerich L.B."/>
            <person name="Kristiansen K."/>
            <person name="Kudrna D."/>
            <person name="Kulathinal R.J."/>
            <person name="Kumar S."/>
            <person name="Kwok R."/>
            <person name="Lander E."/>
            <person name="Langley C.H."/>
            <person name="Lapoint R."/>
            <person name="Lazzaro B.P."/>
            <person name="Lee S.J."/>
            <person name="Levesque L."/>
            <person name="Li R."/>
            <person name="Lin C.F."/>
            <person name="Lin M.F."/>
            <person name="Lindblad-Toh K."/>
            <person name="Llopart A."/>
            <person name="Long M."/>
            <person name="Low L."/>
            <person name="Lozovsky E."/>
            <person name="Lu J."/>
            <person name="Luo M."/>
            <person name="Machado C.A."/>
            <person name="Makalowski W."/>
            <person name="Marzo M."/>
            <person name="Matsuda M."/>
            <person name="Matzkin L."/>
            <person name="McAllister B."/>
            <person name="McBride C.S."/>
            <person name="McKernan B."/>
            <person name="McKernan K."/>
            <person name="Mendez-Lago M."/>
            <person name="Minx P."/>
            <person name="Mollenhauer M.U."/>
            <person name="Montooth K."/>
            <person name="Mount S.M."/>
            <person name="Mu X."/>
            <person name="Myers E."/>
            <person name="Negre B."/>
            <person name="Newfeld S."/>
            <person name="Nielsen R."/>
            <person name="Noor M.A."/>
            <person name="O'Grady P."/>
            <person name="Pachter L."/>
            <person name="Papaceit M."/>
            <person name="Parisi M.J."/>
            <person name="Parisi M."/>
            <person name="Parts L."/>
            <person name="Pedersen J.S."/>
            <person name="Pesole G."/>
            <person name="Phillippy A.M."/>
            <person name="Ponting C.P."/>
            <person name="Pop M."/>
            <person name="Porcelli D."/>
            <person name="Powell J.R."/>
            <person name="Prohaska S."/>
            <person name="Pruitt K."/>
            <person name="Puig M."/>
            <person name="Quesneville H."/>
            <person name="Ram K.R."/>
            <person name="Rand D."/>
            <person name="Rasmussen M.D."/>
            <person name="Reed L.K."/>
            <person name="Reenan R."/>
            <person name="Reily A."/>
            <person name="Remington K.A."/>
            <person name="Rieger T.T."/>
            <person name="Ritchie M.G."/>
            <person name="Robin C."/>
            <person name="Rogers Y.H."/>
            <person name="Rohde C."/>
            <person name="Rozas J."/>
            <person name="Rubenfield M.J."/>
            <person name="Ruiz A."/>
            <person name="Russo S."/>
            <person name="Salzberg S.L."/>
            <person name="Sanchez-Gracia A."/>
            <person name="Saranga D.J."/>
            <person name="Sato H."/>
            <person name="Schaeffer S.W."/>
            <person name="Schatz M.C."/>
            <person name="Schlenke T."/>
            <person name="Schwartz R."/>
            <person name="Segarra C."/>
            <person name="Singh R.S."/>
            <person name="Sirot L."/>
            <person name="Sirota M."/>
            <person name="Sisneros N.B."/>
            <person name="Smith C.D."/>
            <person name="Smith T.F."/>
            <person name="Spieth J."/>
            <person name="Stage D.E."/>
            <person name="Stark A."/>
            <person name="Stephan W."/>
            <person name="Strausberg R.L."/>
            <person name="Strempel S."/>
            <person name="Sturgill D."/>
            <person name="Sutton G."/>
            <person name="Sutton G.G."/>
            <person name="Tao W."/>
            <person name="Teichmann S."/>
            <person name="Tobari Y.N."/>
            <person name="Tomimura Y."/>
            <person name="Tsolas J.M."/>
            <person name="Valente V.L."/>
            <person name="Venter E."/>
            <person name="Venter J.C."/>
            <person name="Vicario S."/>
            <person name="Vieira F.G."/>
            <person name="Vilella A.J."/>
            <person name="Villasante A."/>
            <person name="Walenz B."/>
            <person name="Wang J."/>
            <person name="Wasserman M."/>
            <person name="Watts T."/>
            <person name="Wilson D."/>
            <person name="Wilson R.K."/>
            <person name="Wing R.A."/>
            <person name="Wolfner M.F."/>
            <person name="Wong A."/>
            <person name="Wong G.K."/>
            <person name="Wu C.I."/>
            <person name="Wu G."/>
            <person name="Yamamoto D."/>
            <person name="Yang H.P."/>
            <person name="Yang S.P."/>
            <person name="Yorke J.A."/>
            <person name="Yoshida K."/>
            <person name="Zdobnov E."/>
            <person name="Zhang P."/>
            <person name="Zhang Y."/>
            <person name="Zimin A.V."/>
            <person name="Baldwin J."/>
            <person name="Abdouelleil A."/>
            <person name="Abdulkadir J."/>
            <person name="Abebe A."/>
            <person name="Abera B."/>
            <person name="Abreu J."/>
            <person name="Acer S.C."/>
            <person name="Aftuck L."/>
            <person name="Alexander A."/>
            <person name="An P."/>
            <person name="Anderson E."/>
            <person name="Anderson S."/>
            <person name="Arachi H."/>
            <person name="Azer M."/>
            <person name="Bachantsang P."/>
            <person name="Barry A."/>
            <person name="Bayul T."/>
            <person name="Berlin A."/>
            <person name="Bessette D."/>
            <person name="Bloom T."/>
            <person name="Blye J."/>
            <person name="Boguslavskiy L."/>
            <person name="Bonnet C."/>
            <person name="Boukhgalter B."/>
            <person name="Bourzgui I."/>
            <person name="Brown A."/>
            <person name="Cahill P."/>
            <person name="Channer S."/>
            <person name="Cheshatsang Y."/>
            <person name="Chuda L."/>
            <person name="Citroen M."/>
            <person name="Collymore A."/>
            <person name="Cooke P."/>
            <person name="Costello M."/>
            <person name="D'Aco K."/>
            <person name="Daza R."/>
            <person name="De Haan G."/>
            <person name="DeGray S."/>
            <person name="DeMaso C."/>
            <person name="Dhargay N."/>
            <person name="Dooley K."/>
            <person name="Dooley E."/>
            <person name="Doricent M."/>
            <person name="Dorje P."/>
            <person name="Dorjee K."/>
            <person name="Dupes A."/>
            <person name="Elong R."/>
            <person name="Falk J."/>
            <person name="Farina A."/>
            <person name="Faro S."/>
            <person name="Ferguson D."/>
            <person name="Fisher S."/>
            <person name="Foley C.D."/>
            <person name="Franke A."/>
            <person name="Friedrich D."/>
            <person name="Gadbois L."/>
            <person name="Gearin G."/>
            <person name="Gearin C.R."/>
            <person name="Giannoukos G."/>
            <person name="Goode T."/>
            <person name="Graham J."/>
            <person name="Grandbois E."/>
            <person name="Grewal S."/>
            <person name="Gyaltsen K."/>
            <person name="Hafez N."/>
            <person name="Hagos B."/>
            <person name="Hall J."/>
            <person name="Henson C."/>
            <person name="Hollinger A."/>
            <person name="Honan T."/>
            <person name="Huard M.D."/>
            <person name="Hughes L."/>
            <person name="Hurhula B."/>
            <person name="Husby M.E."/>
            <person name="Kamat A."/>
            <person name="Kanga B."/>
            <person name="Kashin S."/>
            <person name="Khazanovich D."/>
            <person name="Kisner P."/>
            <person name="Lance K."/>
            <person name="Lara M."/>
            <person name="Lee W."/>
            <person name="Lennon N."/>
            <person name="Letendre F."/>
            <person name="LeVine R."/>
            <person name="Lipovsky A."/>
            <person name="Liu X."/>
            <person name="Liu J."/>
            <person name="Liu S."/>
            <person name="Lokyitsang T."/>
            <person name="Lokyitsang Y."/>
            <person name="Lubonja R."/>
            <person name="Lui A."/>
            <person name="MacDonald P."/>
            <person name="Magnisalis V."/>
            <person name="Maru K."/>
            <person name="Matthews C."/>
            <person name="McCusker W."/>
            <person name="McDonough S."/>
            <person name="Mehta T."/>
            <person name="Meldrim J."/>
            <person name="Meneus L."/>
            <person name="Mihai O."/>
            <person name="Mihalev A."/>
            <person name="Mihova T."/>
            <person name="Mittelman R."/>
            <person name="Mlenga V."/>
            <person name="Montmayeur A."/>
            <person name="Mulrain L."/>
            <person name="Navidi A."/>
            <person name="Naylor J."/>
            <person name="Negash T."/>
            <person name="Nguyen T."/>
            <person name="Nguyen N."/>
            <person name="Nicol R."/>
            <person name="Norbu C."/>
            <person name="Norbu N."/>
            <person name="Novod N."/>
            <person name="O'Neill B."/>
            <person name="Osman S."/>
            <person name="Markiewicz E."/>
            <person name="Oyono O.L."/>
            <person name="Patti C."/>
            <person name="Phunkhang P."/>
            <person name="Pierre F."/>
            <person name="Priest M."/>
            <person name="Raghuraman S."/>
            <person name="Rege F."/>
            <person name="Reyes R."/>
            <person name="Rise C."/>
            <person name="Rogov P."/>
            <person name="Ross K."/>
            <person name="Ryan E."/>
            <person name="Settipalli S."/>
            <person name="Shea T."/>
            <person name="Sherpa N."/>
            <person name="Shi L."/>
            <person name="Shih D."/>
            <person name="Sparrow T."/>
            <person name="Spaulding J."/>
            <person name="Stalker J."/>
            <person name="Stange-Thomann N."/>
            <person name="Stavropoulos S."/>
            <person name="Stone C."/>
            <person name="Strader C."/>
            <person name="Tesfaye S."/>
            <person name="Thomson T."/>
            <person name="Thoulutsang Y."/>
            <person name="Thoulutsang D."/>
            <person name="Topham K."/>
            <person name="Topping I."/>
            <person name="Tsamla T."/>
            <person name="Vassiliev H."/>
            <person name="Vo A."/>
            <person name="Wangchuk T."/>
            <person name="Wangdi T."/>
            <person name="Weiand M."/>
            <person name="Wilkinson J."/>
            <person name="Wilson A."/>
            <person name="Yadav S."/>
            <person name="Young G."/>
            <person name="Yu Q."/>
            <person name="Zembek L."/>
            <person name="Zhong D."/>
            <person name="Zimmer A."/>
            <person name="Zwirko Z."/>
            <person name="Jaffe D.B."/>
            <person name="Alvarez P."/>
            <person name="Brockman W."/>
            <person name="Butler J."/>
            <person name="Chin C."/>
            <person name="Gnerre S."/>
            <person name="Grabherr M."/>
            <person name="Kleber M."/>
            <person name="Mauceli E."/>
            <person name="MacCallum I."/>
        </authorList>
    </citation>
    <scope>NUCLEOTIDE SEQUENCE [LARGE SCALE GENOMIC DNA]</scope>
    <source>
        <strain evidence="15">Tucson 15010-1051.87</strain>
    </source>
</reference>
<dbReference type="eggNOG" id="KOG4294">
    <property type="taxonomic scope" value="Eukaryota"/>
</dbReference>
<dbReference type="PANTHER" id="PTHR11690">
    <property type="entry name" value="AMILORIDE-SENSITIVE SODIUM CHANNEL-RELATED"/>
    <property type="match status" value="1"/>
</dbReference>
<dbReference type="OMA" id="LKICSGY"/>
<keyword evidence="9 13" id="KW-0472">Membrane</keyword>
<evidence type="ECO:0000256" key="9">
    <source>
        <dbReference type="ARBA" id="ARBA00023136"/>
    </source>
</evidence>
<evidence type="ECO:0000256" key="2">
    <source>
        <dbReference type="ARBA" id="ARBA00007193"/>
    </source>
</evidence>
<evidence type="ECO:0000256" key="5">
    <source>
        <dbReference type="ARBA" id="ARBA00022692"/>
    </source>
</evidence>
<evidence type="ECO:0000256" key="10">
    <source>
        <dbReference type="ARBA" id="ARBA00023201"/>
    </source>
</evidence>
<dbReference type="PANTHER" id="PTHR11690:SF237">
    <property type="entry name" value="PICKPOCKET 16-RELATED"/>
    <property type="match status" value="1"/>
</dbReference>
<evidence type="ECO:0000256" key="8">
    <source>
        <dbReference type="ARBA" id="ARBA00023065"/>
    </source>
</evidence>
<dbReference type="Gene3D" id="1.10.287.770">
    <property type="entry name" value="YojJ-like"/>
    <property type="match status" value="1"/>
</dbReference>
<gene>
    <name evidence="14" type="primary">Dvir\GJ12955</name>
    <name evidence="14" type="ORF">Dvir_GJ12955</name>
</gene>
<organism evidence="14 15">
    <name type="scientific">Drosophila virilis</name>
    <name type="common">Fruit fly</name>
    <dbReference type="NCBI Taxonomy" id="7244"/>
    <lineage>
        <taxon>Eukaryota</taxon>
        <taxon>Metazoa</taxon>
        <taxon>Ecdysozoa</taxon>
        <taxon>Arthropoda</taxon>
        <taxon>Hexapoda</taxon>
        <taxon>Insecta</taxon>
        <taxon>Pterygota</taxon>
        <taxon>Neoptera</taxon>
        <taxon>Endopterygota</taxon>
        <taxon>Diptera</taxon>
        <taxon>Brachycera</taxon>
        <taxon>Muscomorpha</taxon>
        <taxon>Ephydroidea</taxon>
        <taxon>Drosophilidae</taxon>
        <taxon>Drosophila</taxon>
    </lineage>
</organism>
<dbReference type="GO" id="GO:0015280">
    <property type="term" value="F:ligand-gated sodium channel activity"/>
    <property type="evidence" value="ECO:0007669"/>
    <property type="project" value="TreeGrafter"/>
</dbReference>
<proteinExistence type="inferred from homology"/>
<protein>
    <recommendedName>
        <fullName evidence="16">Pickpocket protein 11</fullName>
    </recommendedName>
</protein>
<evidence type="ECO:0000256" key="13">
    <source>
        <dbReference type="SAM" id="Phobius"/>
    </source>
</evidence>
<dbReference type="GO" id="GO:0005886">
    <property type="term" value="C:plasma membrane"/>
    <property type="evidence" value="ECO:0007669"/>
    <property type="project" value="TreeGrafter"/>
</dbReference>
<name>B4LDH5_DROVI</name>
<keyword evidence="4 12" id="KW-0894">Sodium channel</keyword>
<dbReference type="FunCoup" id="B4LDH5">
    <property type="interactions" value="15"/>
</dbReference>
<comment type="subcellular location">
    <subcellularLocation>
        <location evidence="1">Membrane</location>
        <topology evidence="1">Multi-pass membrane protein</topology>
    </subcellularLocation>
</comment>
<dbReference type="AlphaFoldDB" id="B4LDH5"/>
<keyword evidence="15" id="KW-1185">Reference proteome</keyword>
<dbReference type="STRING" id="7244.B4LDH5"/>
<keyword evidence="11 12" id="KW-0407">Ion channel</keyword>
<dbReference type="OrthoDB" id="6436100at2759"/>